<dbReference type="GO" id="GO:0005524">
    <property type="term" value="F:ATP binding"/>
    <property type="evidence" value="ECO:0007669"/>
    <property type="project" value="UniProtKB-KW"/>
</dbReference>
<evidence type="ECO:0000313" key="6">
    <source>
        <dbReference type="Proteomes" id="UP000192569"/>
    </source>
</evidence>
<dbReference type="SUPFAM" id="SSF52540">
    <property type="entry name" value="P-loop containing nucleoside triphosphate hydrolases"/>
    <property type="match status" value="1"/>
</dbReference>
<feature type="domain" description="ABC transporter" evidence="4">
    <location>
        <begin position="4"/>
        <end position="252"/>
    </location>
</feature>
<dbReference type="GO" id="GO:1903806">
    <property type="term" value="P:L-isoleucine import across plasma membrane"/>
    <property type="evidence" value="ECO:0007669"/>
    <property type="project" value="TreeGrafter"/>
</dbReference>
<dbReference type="PANTHER" id="PTHR45772">
    <property type="entry name" value="CONSERVED COMPONENT OF ABC TRANSPORTER FOR NATURAL AMINO ACIDS-RELATED"/>
    <property type="match status" value="1"/>
</dbReference>
<dbReference type="GO" id="GO:1903805">
    <property type="term" value="P:L-valine import across plasma membrane"/>
    <property type="evidence" value="ECO:0007669"/>
    <property type="project" value="TreeGrafter"/>
</dbReference>
<dbReference type="GO" id="GO:0005304">
    <property type="term" value="F:L-valine transmembrane transporter activity"/>
    <property type="evidence" value="ECO:0007669"/>
    <property type="project" value="TreeGrafter"/>
</dbReference>
<sequence length="257" mass="28208">MPLLEVKDLCKDFGGLRAVSNFHLKMEKGEIVGLIGPNGAGKTTVFNLITGLIPPTSGSIIFQGENLVGLPPYKIAAKGVARTFQNIRLFKNMSVLDNVRAVLHVQNGYGLWQAALHGPRYAHKEEQALARARELLEVVNLASREQDPAGSLPYGDQRRLEIARALALEPKLLLLDEPAAGMNPREVASLIELIRFIKDKFQLTVLLIEHQMGLVMNLCERIVVMDFGEIIAEGTPREVSNNPLVLEAYLGKGAVVN</sequence>
<keyword evidence="3 5" id="KW-0067">ATP-binding</keyword>
<dbReference type="SMART" id="SM00382">
    <property type="entry name" value="AAA"/>
    <property type="match status" value="1"/>
</dbReference>
<dbReference type="STRING" id="698762.SAMN00808754_1270"/>
<dbReference type="GO" id="GO:0015188">
    <property type="term" value="F:L-isoleucine transmembrane transporter activity"/>
    <property type="evidence" value="ECO:0007669"/>
    <property type="project" value="TreeGrafter"/>
</dbReference>
<dbReference type="Pfam" id="PF12399">
    <property type="entry name" value="BCA_ABC_TP_C"/>
    <property type="match status" value="1"/>
</dbReference>
<keyword evidence="2" id="KW-0547">Nucleotide-binding</keyword>
<evidence type="ECO:0000313" key="5">
    <source>
        <dbReference type="EMBL" id="SMB95547.1"/>
    </source>
</evidence>
<name>A0A1W1VQC3_9FIRM</name>
<dbReference type="CDD" id="cd03219">
    <property type="entry name" value="ABC_Mj1267_LivG_branched"/>
    <property type="match status" value="1"/>
</dbReference>
<keyword evidence="6" id="KW-1185">Reference proteome</keyword>
<accession>A0A1W1VQC3</accession>
<dbReference type="FunFam" id="3.40.50.300:FF:000421">
    <property type="entry name" value="Branched-chain amino acid ABC transporter ATP-binding protein"/>
    <property type="match status" value="1"/>
</dbReference>
<dbReference type="Pfam" id="PF00005">
    <property type="entry name" value="ABC_tran"/>
    <property type="match status" value="1"/>
</dbReference>
<dbReference type="GO" id="GO:0016887">
    <property type="term" value="F:ATP hydrolysis activity"/>
    <property type="evidence" value="ECO:0007669"/>
    <property type="project" value="InterPro"/>
</dbReference>
<dbReference type="PROSITE" id="PS50893">
    <property type="entry name" value="ABC_TRANSPORTER_2"/>
    <property type="match status" value="1"/>
</dbReference>
<keyword evidence="1" id="KW-0813">Transport</keyword>
<evidence type="ECO:0000259" key="4">
    <source>
        <dbReference type="PROSITE" id="PS50893"/>
    </source>
</evidence>
<proteinExistence type="predicted"/>
<dbReference type="EMBL" id="LT838272">
    <property type="protein sequence ID" value="SMB95547.1"/>
    <property type="molecule type" value="Genomic_DNA"/>
</dbReference>
<evidence type="ECO:0000256" key="1">
    <source>
        <dbReference type="ARBA" id="ARBA00022448"/>
    </source>
</evidence>
<gene>
    <name evidence="5" type="ORF">SAMN00808754_1270</name>
</gene>
<dbReference type="GO" id="GO:0015808">
    <property type="term" value="P:L-alanine transport"/>
    <property type="evidence" value="ECO:0007669"/>
    <property type="project" value="TreeGrafter"/>
</dbReference>
<dbReference type="InterPro" id="IPR003439">
    <property type="entry name" value="ABC_transporter-like_ATP-bd"/>
</dbReference>
<reference evidence="5 6" key="1">
    <citation type="submission" date="2017-04" db="EMBL/GenBank/DDBJ databases">
        <authorList>
            <person name="Afonso C.L."/>
            <person name="Miller P.J."/>
            <person name="Scott M.A."/>
            <person name="Spackman E."/>
            <person name="Goraichik I."/>
            <person name="Dimitrov K.M."/>
            <person name="Suarez D.L."/>
            <person name="Swayne D.E."/>
        </authorList>
    </citation>
    <scope>NUCLEOTIDE SEQUENCE [LARGE SCALE GENOMIC DNA]</scope>
    <source>
        <strain evidence="5 6">ToBE</strain>
    </source>
</reference>
<dbReference type="Proteomes" id="UP000192569">
    <property type="component" value="Chromosome I"/>
</dbReference>
<dbReference type="RefSeq" id="WP_084664900.1">
    <property type="nucleotide sequence ID" value="NZ_LT838272.1"/>
</dbReference>
<evidence type="ECO:0000256" key="3">
    <source>
        <dbReference type="ARBA" id="ARBA00022840"/>
    </source>
</evidence>
<evidence type="ECO:0000256" key="2">
    <source>
        <dbReference type="ARBA" id="ARBA00022741"/>
    </source>
</evidence>
<dbReference type="OrthoDB" id="9779136at2"/>
<dbReference type="InterPro" id="IPR027417">
    <property type="entry name" value="P-loop_NTPase"/>
</dbReference>
<protein>
    <submittedName>
        <fullName evidence="5">Amino acid/amide ABC transporter ATP-binding protein 1, HAAT family</fullName>
    </submittedName>
</protein>
<organism evidence="5 6">
    <name type="scientific">Thermanaeromonas toyohensis ToBE</name>
    <dbReference type="NCBI Taxonomy" id="698762"/>
    <lineage>
        <taxon>Bacteria</taxon>
        <taxon>Bacillati</taxon>
        <taxon>Bacillota</taxon>
        <taxon>Clostridia</taxon>
        <taxon>Neomoorellales</taxon>
        <taxon>Neomoorellaceae</taxon>
        <taxon>Thermanaeromonas</taxon>
    </lineage>
</organism>
<dbReference type="GO" id="GO:0042941">
    <property type="term" value="P:D-alanine transmembrane transport"/>
    <property type="evidence" value="ECO:0007669"/>
    <property type="project" value="TreeGrafter"/>
</dbReference>
<dbReference type="InterPro" id="IPR003593">
    <property type="entry name" value="AAA+_ATPase"/>
</dbReference>
<dbReference type="InterPro" id="IPR051120">
    <property type="entry name" value="ABC_AA/LPS_Transport"/>
</dbReference>
<dbReference type="AlphaFoldDB" id="A0A1W1VQC3"/>
<dbReference type="GO" id="GO:0005886">
    <property type="term" value="C:plasma membrane"/>
    <property type="evidence" value="ECO:0007669"/>
    <property type="project" value="TreeGrafter"/>
</dbReference>
<dbReference type="PANTHER" id="PTHR45772:SF7">
    <property type="entry name" value="AMINO ACID ABC TRANSPORTER ATP-BINDING PROTEIN"/>
    <property type="match status" value="1"/>
</dbReference>
<dbReference type="Gene3D" id="3.40.50.300">
    <property type="entry name" value="P-loop containing nucleotide triphosphate hydrolases"/>
    <property type="match status" value="1"/>
</dbReference>
<dbReference type="InterPro" id="IPR032823">
    <property type="entry name" value="BCA_ABC_TP_C"/>
</dbReference>
<dbReference type="GO" id="GO:0015192">
    <property type="term" value="F:L-phenylalanine transmembrane transporter activity"/>
    <property type="evidence" value="ECO:0007669"/>
    <property type="project" value="TreeGrafter"/>
</dbReference>